<evidence type="ECO:0000256" key="7">
    <source>
        <dbReference type="ARBA" id="ARBA00022927"/>
    </source>
</evidence>
<dbReference type="NCBIfam" id="TIGR01352">
    <property type="entry name" value="tonB_Cterm"/>
    <property type="match status" value="1"/>
</dbReference>
<evidence type="ECO:0000256" key="3">
    <source>
        <dbReference type="ARBA" id="ARBA00022448"/>
    </source>
</evidence>
<dbReference type="EMBL" id="CP003837">
    <property type="protein sequence ID" value="AGH43659.1"/>
    <property type="molecule type" value="Genomic_DNA"/>
</dbReference>
<proteinExistence type="inferred from homology"/>
<dbReference type="HOGENOM" id="CLU_751982_0_0_6"/>
<keyword evidence="9" id="KW-0472">Membrane</keyword>
<keyword evidence="12" id="KW-1185">Reference proteome</keyword>
<dbReference type="KEGG" id="gps:C427_1550"/>
<dbReference type="PANTHER" id="PTHR33446">
    <property type="entry name" value="PROTEIN TONB-RELATED"/>
    <property type="match status" value="1"/>
</dbReference>
<keyword evidence="4" id="KW-1003">Cell membrane</keyword>
<dbReference type="Proteomes" id="UP000011864">
    <property type="component" value="Chromosome"/>
</dbReference>
<evidence type="ECO:0000256" key="1">
    <source>
        <dbReference type="ARBA" id="ARBA00004383"/>
    </source>
</evidence>
<comment type="similarity">
    <text evidence="2">Belongs to the TonB family.</text>
</comment>
<evidence type="ECO:0000256" key="9">
    <source>
        <dbReference type="ARBA" id="ARBA00023136"/>
    </source>
</evidence>
<dbReference type="RefSeq" id="WP_007642171.1">
    <property type="nucleotide sequence ID" value="NC_020514.1"/>
</dbReference>
<evidence type="ECO:0000259" key="10">
    <source>
        <dbReference type="PROSITE" id="PS52015"/>
    </source>
</evidence>
<dbReference type="AlphaFoldDB" id="K7AXB1"/>
<evidence type="ECO:0000313" key="11">
    <source>
        <dbReference type="EMBL" id="AGH43659.1"/>
    </source>
</evidence>
<keyword evidence="7" id="KW-0653">Protein transport</keyword>
<dbReference type="InterPro" id="IPR006260">
    <property type="entry name" value="TonB/TolA_C"/>
</dbReference>
<sequence length="348" mass="39898">MKFSMIALSFFSTVLIAEPEPSSNVEWIESIIPAEPIERVSPRFPTKAARNGNEGWVKLSFVVDANGAVVDPVIEDSSGIRGFEKASLRAIKQWQYSPAIRNGEKIEQCRNSVQMDFKLDRGIKGGRKRFVREYKNADEALKTDNIVLAEQLITQMGEGKIWNSYEDAWFWMLKSEIAKAQGQENTQLSSLRRVVYSNKSSEYVGDQYYIYLLHQKFILEIKASLFSDALQTFAQIEQRPDNEKTVSVLEKYATQARQVLKNQDFIVVQGEVGSNGDWWHSLSRNRFMFSDIAGTLDTVELRCDNKREKYTVAEFTEWKIPKSWGRCKIMVVGDTLANFNLVEIRQDA</sequence>
<feature type="domain" description="TonB C-terminal" evidence="10">
    <location>
        <begin position="29"/>
        <end position="126"/>
    </location>
</feature>
<dbReference type="InterPro" id="IPR037682">
    <property type="entry name" value="TonB_C"/>
</dbReference>
<evidence type="ECO:0000256" key="6">
    <source>
        <dbReference type="ARBA" id="ARBA00022692"/>
    </source>
</evidence>
<organism evidence="11 12">
    <name type="scientific">Paraglaciecola psychrophila 170</name>
    <dbReference type="NCBI Taxonomy" id="1129794"/>
    <lineage>
        <taxon>Bacteria</taxon>
        <taxon>Pseudomonadati</taxon>
        <taxon>Pseudomonadota</taxon>
        <taxon>Gammaproteobacteria</taxon>
        <taxon>Alteromonadales</taxon>
        <taxon>Alteromonadaceae</taxon>
        <taxon>Paraglaciecola</taxon>
    </lineage>
</organism>
<keyword evidence="3" id="KW-0813">Transport</keyword>
<evidence type="ECO:0000256" key="8">
    <source>
        <dbReference type="ARBA" id="ARBA00022989"/>
    </source>
</evidence>
<evidence type="ECO:0000256" key="4">
    <source>
        <dbReference type="ARBA" id="ARBA00022475"/>
    </source>
</evidence>
<gene>
    <name evidence="11" type="ORF">C427_1550</name>
</gene>
<dbReference type="InterPro" id="IPR051045">
    <property type="entry name" value="TonB-dependent_transducer"/>
</dbReference>
<dbReference type="OrthoDB" id="5956919at2"/>
<dbReference type="GO" id="GO:0005886">
    <property type="term" value="C:plasma membrane"/>
    <property type="evidence" value="ECO:0007669"/>
    <property type="project" value="UniProtKB-SubCell"/>
</dbReference>
<dbReference type="SUPFAM" id="SSF74653">
    <property type="entry name" value="TolA/TonB C-terminal domain"/>
    <property type="match status" value="1"/>
</dbReference>
<reference evidence="11 12" key="1">
    <citation type="journal article" date="2013" name="Genome Announc.">
        <title>Complete Genome Sequence of Glaciecola psychrophila Strain 170T.</title>
        <authorList>
            <person name="Yin J."/>
            <person name="Chen J."/>
            <person name="Liu G."/>
            <person name="Yu Y."/>
            <person name="Song L."/>
            <person name="Wang X."/>
            <person name="Qu X."/>
        </authorList>
    </citation>
    <scope>NUCLEOTIDE SEQUENCE [LARGE SCALE GENOMIC DNA]</scope>
    <source>
        <strain evidence="11 12">170</strain>
    </source>
</reference>
<dbReference type="PANTHER" id="PTHR33446:SF14">
    <property type="entry name" value="PROTEIN TONB"/>
    <property type="match status" value="1"/>
</dbReference>
<evidence type="ECO:0000256" key="5">
    <source>
        <dbReference type="ARBA" id="ARBA00022519"/>
    </source>
</evidence>
<comment type="subcellular location">
    <subcellularLocation>
        <location evidence="1">Cell inner membrane</location>
        <topology evidence="1">Single-pass membrane protein</topology>
        <orientation evidence="1">Periplasmic side</orientation>
    </subcellularLocation>
</comment>
<evidence type="ECO:0000256" key="2">
    <source>
        <dbReference type="ARBA" id="ARBA00006555"/>
    </source>
</evidence>
<dbReference type="eggNOG" id="COG0810">
    <property type="taxonomic scope" value="Bacteria"/>
</dbReference>
<dbReference type="GO" id="GO:0015031">
    <property type="term" value="P:protein transport"/>
    <property type="evidence" value="ECO:0007669"/>
    <property type="project" value="UniProtKB-KW"/>
</dbReference>
<dbReference type="STRING" id="1129794.C427_1550"/>
<dbReference type="Gene3D" id="3.30.1150.10">
    <property type="match status" value="1"/>
</dbReference>
<keyword evidence="5" id="KW-0997">Cell inner membrane</keyword>
<dbReference type="Pfam" id="PF03544">
    <property type="entry name" value="TonB_C"/>
    <property type="match status" value="1"/>
</dbReference>
<protein>
    <recommendedName>
        <fullName evidence="10">TonB C-terminal domain-containing protein</fullName>
    </recommendedName>
</protein>
<dbReference type="PATRIC" id="fig|1129794.4.peg.1536"/>
<name>K7AXB1_9ALTE</name>
<dbReference type="GO" id="GO:0055085">
    <property type="term" value="P:transmembrane transport"/>
    <property type="evidence" value="ECO:0007669"/>
    <property type="project" value="InterPro"/>
</dbReference>
<evidence type="ECO:0000313" key="12">
    <source>
        <dbReference type="Proteomes" id="UP000011864"/>
    </source>
</evidence>
<keyword evidence="6" id="KW-0812">Transmembrane</keyword>
<dbReference type="PROSITE" id="PS52015">
    <property type="entry name" value="TONB_CTD"/>
    <property type="match status" value="1"/>
</dbReference>
<keyword evidence="8" id="KW-1133">Transmembrane helix</keyword>
<accession>K7AXB1</accession>